<feature type="compositionally biased region" description="Basic and acidic residues" evidence="1">
    <location>
        <begin position="77"/>
        <end position="87"/>
    </location>
</feature>
<name>A0A4R5YGA7_9MICO</name>
<dbReference type="InterPro" id="IPR003615">
    <property type="entry name" value="HNH_nuc"/>
</dbReference>
<dbReference type="Proteomes" id="UP000295633">
    <property type="component" value="Unassembled WGS sequence"/>
</dbReference>
<dbReference type="GO" id="GO:0008270">
    <property type="term" value="F:zinc ion binding"/>
    <property type="evidence" value="ECO:0007669"/>
    <property type="project" value="InterPro"/>
</dbReference>
<dbReference type="GO" id="GO:0003676">
    <property type="term" value="F:nucleic acid binding"/>
    <property type="evidence" value="ECO:0007669"/>
    <property type="project" value="InterPro"/>
</dbReference>
<accession>A0A4R5YGA7</accession>
<dbReference type="GO" id="GO:0004519">
    <property type="term" value="F:endonuclease activity"/>
    <property type="evidence" value="ECO:0007669"/>
    <property type="project" value="UniProtKB-KW"/>
</dbReference>
<keyword evidence="3" id="KW-0540">Nuclease</keyword>
<reference evidence="3 4" key="1">
    <citation type="submission" date="2019-03" db="EMBL/GenBank/DDBJ databases">
        <title>Genome Sequencing and Assembly of Various Microbes Isolated from Partially Reclaimed Soil and Acid Mine Drainage (AMD) Site.</title>
        <authorList>
            <person name="Steinbock B."/>
            <person name="Bechtold R."/>
            <person name="Sevigny J.L."/>
            <person name="Thomas D."/>
            <person name="Cuthill L.R."/>
            <person name="Aveiro Johannsen E.J."/>
            <person name="Thomas K."/>
            <person name="Ghosh A."/>
        </authorList>
    </citation>
    <scope>NUCLEOTIDE SEQUENCE [LARGE SCALE GENOMIC DNA]</scope>
    <source>
        <strain evidence="3 4">F-B2</strain>
    </source>
</reference>
<dbReference type="AlphaFoldDB" id="A0A4R5YGA7"/>
<dbReference type="RefSeq" id="WP_133399846.1">
    <property type="nucleotide sequence ID" value="NZ_SMZX01000002.1"/>
</dbReference>
<gene>
    <name evidence="3" type="ORF">E2R54_11690</name>
</gene>
<feature type="region of interest" description="Disordered" evidence="1">
    <location>
        <begin position="62"/>
        <end position="98"/>
    </location>
</feature>
<evidence type="ECO:0000313" key="4">
    <source>
        <dbReference type="Proteomes" id="UP000295633"/>
    </source>
</evidence>
<keyword evidence="3" id="KW-0378">Hydrolase</keyword>
<keyword evidence="3" id="KW-0255">Endonuclease</keyword>
<dbReference type="InterPro" id="IPR002711">
    <property type="entry name" value="HNH"/>
</dbReference>
<comment type="caution">
    <text evidence="3">The sequence shown here is derived from an EMBL/GenBank/DDBJ whole genome shotgun (WGS) entry which is preliminary data.</text>
</comment>
<dbReference type="SMART" id="SM00507">
    <property type="entry name" value="HNHc"/>
    <property type="match status" value="1"/>
</dbReference>
<feature type="domain" description="HNH nuclease" evidence="2">
    <location>
        <begin position="19"/>
        <end position="80"/>
    </location>
</feature>
<evidence type="ECO:0000259" key="2">
    <source>
        <dbReference type="SMART" id="SM00507"/>
    </source>
</evidence>
<dbReference type="Gene3D" id="1.10.30.50">
    <property type="match status" value="1"/>
</dbReference>
<protein>
    <submittedName>
        <fullName evidence="3">HNH endonuclease</fullName>
    </submittedName>
</protein>
<dbReference type="Pfam" id="PF01844">
    <property type="entry name" value="HNH"/>
    <property type="match status" value="1"/>
</dbReference>
<sequence>MAAGIPGRTTAAHRKNRADLKKLTAEHGLPCALCGQPIDTTLKHTDKWSFAYDHIKSVNAYPELADDPSNGQPSHKVCNENKGDGDPKPALGDTSEVW</sequence>
<dbReference type="EMBL" id="SMZX01000002">
    <property type="protein sequence ID" value="TDL43845.1"/>
    <property type="molecule type" value="Genomic_DNA"/>
</dbReference>
<proteinExistence type="predicted"/>
<evidence type="ECO:0000256" key="1">
    <source>
        <dbReference type="SAM" id="MobiDB-lite"/>
    </source>
</evidence>
<evidence type="ECO:0000313" key="3">
    <source>
        <dbReference type="EMBL" id="TDL43845.1"/>
    </source>
</evidence>
<organism evidence="3 4">
    <name type="scientific">Microbacterium oleivorans</name>
    <dbReference type="NCBI Taxonomy" id="273677"/>
    <lineage>
        <taxon>Bacteria</taxon>
        <taxon>Bacillati</taxon>
        <taxon>Actinomycetota</taxon>
        <taxon>Actinomycetes</taxon>
        <taxon>Micrococcales</taxon>
        <taxon>Microbacteriaceae</taxon>
        <taxon>Microbacterium</taxon>
    </lineage>
</organism>